<dbReference type="SUPFAM" id="SSF48452">
    <property type="entry name" value="TPR-like"/>
    <property type="match status" value="1"/>
</dbReference>
<evidence type="ECO:0000259" key="3">
    <source>
        <dbReference type="PROSITE" id="PS50043"/>
    </source>
</evidence>
<dbReference type="GO" id="GO:0005524">
    <property type="term" value="F:ATP binding"/>
    <property type="evidence" value="ECO:0007669"/>
    <property type="project" value="UniProtKB-KW"/>
</dbReference>
<proteinExistence type="predicted"/>
<dbReference type="GO" id="GO:0005737">
    <property type="term" value="C:cytoplasm"/>
    <property type="evidence" value="ECO:0007669"/>
    <property type="project" value="TreeGrafter"/>
</dbReference>
<dbReference type="SMART" id="SM00421">
    <property type="entry name" value="HTH_LUXR"/>
    <property type="match status" value="1"/>
</dbReference>
<dbReference type="GO" id="GO:0004016">
    <property type="term" value="F:adenylate cyclase activity"/>
    <property type="evidence" value="ECO:0007669"/>
    <property type="project" value="TreeGrafter"/>
</dbReference>
<dbReference type="SUPFAM" id="SSF52540">
    <property type="entry name" value="P-loop containing nucleoside triphosphate hydrolases"/>
    <property type="match status" value="1"/>
</dbReference>
<evidence type="ECO:0000313" key="5">
    <source>
        <dbReference type="Proteomes" id="UP000645217"/>
    </source>
</evidence>
<keyword evidence="5" id="KW-1185">Reference proteome</keyword>
<comment type="caution">
    <text evidence="4">The sequence shown here is derived from an EMBL/GenBank/DDBJ whole genome shotgun (WGS) entry which is preliminary data.</text>
</comment>
<dbReference type="PRINTS" id="PR00038">
    <property type="entry name" value="HTHLUXR"/>
</dbReference>
<dbReference type="CDD" id="cd06170">
    <property type="entry name" value="LuxR_C_like"/>
    <property type="match status" value="1"/>
</dbReference>
<gene>
    <name evidence="4" type="ORF">GCM10007964_65190</name>
</gene>
<dbReference type="Gene3D" id="1.10.10.10">
    <property type="entry name" value="Winged helix-like DNA-binding domain superfamily/Winged helix DNA-binding domain"/>
    <property type="match status" value="1"/>
</dbReference>
<sequence length="924" mass="98501">MSTMSFGEATTPLIGRDAEIRALAGMVDRIHDGGGGLMVRGEAGIGKSALLAAAAALAAERGLRVLTAVGVQSETLLPYAGLHQLLHPIQAHDDRLPAPQREALRAAFGMTDAAVPDLYLVALATLNLLVEAATRAPTLLVVDDAHWLDQASAQVLAFVARRIESAPVLLLAGIRDGFPSVLSDAGLPGMPLEGLPEAAAGSLLDAAGLELAPKTRQRVLREAAGNPLALMELPRAWDGLDGDALLRTSWLPLTVRLEKTFGSQVAELPPATRTLLLVAAVNDGSVLAETLAAAARLSRDAAEQDLAPAVAARLIATGQGRVVFRHPLMRSAIYQAASLAQRHAAHAAIADTLAELSGGAPGDLADREIWHRAAASPRPDDTVAAALDAMADRARQRGVAAAAVSALEQAARLSHDQHERAERLLRAADASVELGNHDVVARLLRQTEPLNLSPQQRTRVLWIRGAFDDGTGDHAVGPLALAELAETVAAEGDHERALRILWSAALRCFWVEPGPQARERVVAVAEALPIDRRHPQLLAVLAYAAPIERGGVVIDGLREVTSQPVVDPQAARLLGTAAVLVGALDLAERLSAAALTGLRSHGRLQLLARALSAQAWSAVFLVDLDVAIPAVHEAALLAAETGQPLMYGTAVSTKALLAALRGERDDALALATEAERLSLTASVRPVLATVQVARAMVALADGRFAEAHDRLARMHDPSDPSHHIALRCYFLGLLADAAAHSGNVAEGRVILAEMEEVARRTPSPALWAGLLLARALLAEESRAPALFEEALASDAVRWPFARAHTQLAYGEWLRRRRRVAQAKPLLRSARETFDALGALPWSERARRELRASGERSEQRPVEVRDRLTAQELQIVQMVAEGMTNREIGERLYVSHRTIGAHLYRIFPKLGITSRAELGAILQNQ</sequence>
<evidence type="ECO:0000313" key="4">
    <source>
        <dbReference type="EMBL" id="GGL14167.1"/>
    </source>
</evidence>
<dbReference type="Pfam" id="PF13191">
    <property type="entry name" value="AAA_16"/>
    <property type="match status" value="1"/>
</dbReference>
<reference evidence="4" key="2">
    <citation type="submission" date="2020-09" db="EMBL/GenBank/DDBJ databases">
        <authorList>
            <person name="Sun Q."/>
            <person name="Ohkuma M."/>
        </authorList>
    </citation>
    <scope>NUCLEOTIDE SEQUENCE</scope>
    <source>
        <strain evidence="4">JCM 13064</strain>
    </source>
</reference>
<dbReference type="InterPro" id="IPR027417">
    <property type="entry name" value="P-loop_NTPase"/>
</dbReference>
<dbReference type="Proteomes" id="UP000645217">
    <property type="component" value="Unassembled WGS sequence"/>
</dbReference>
<dbReference type="PANTHER" id="PTHR16305">
    <property type="entry name" value="TESTICULAR SOLUBLE ADENYLYL CYCLASE"/>
    <property type="match status" value="1"/>
</dbReference>
<dbReference type="PROSITE" id="PS50043">
    <property type="entry name" value="HTH_LUXR_2"/>
    <property type="match status" value="1"/>
</dbReference>
<dbReference type="InterPro" id="IPR016032">
    <property type="entry name" value="Sig_transdc_resp-reg_C-effctor"/>
</dbReference>
<dbReference type="InterPro" id="IPR041664">
    <property type="entry name" value="AAA_16"/>
</dbReference>
<protein>
    <submittedName>
        <fullName evidence="4">LuxR family transcriptional regulator</fullName>
    </submittedName>
</protein>
<dbReference type="EMBL" id="BMNT01000048">
    <property type="protein sequence ID" value="GGL14167.1"/>
    <property type="molecule type" value="Genomic_DNA"/>
</dbReference>
<keyword evidence="1" id="KW-0547">Nucleotide-binding</keyword>
<dbReference type="AlphaFoldDB" id="A0A917RLW5"/>
<dbReference type="InterPro" id="IPR011990">
    <property type="entry name" value="TPR-like_helical_dom_sf"/>
</dbReference>
<dbReference type="InterPro" id="IPR000792">
    <property type="entry name" value="Tscrpt_reg_LuxR_C"/>
</dbReference>
<dbReference type="GO" id="GO:0003677">
    <property type="term" value="F:DNA binding"/>
    <property type="evidence" value="ECO:0007669"/>
    <property type="project" value="InterPro"/>
</dbReference>
<feature type="domain" description="HTH luxR-type" evidence="3">
    <location>
        <begin position="860"/>
        <end position="924"/>
    </location>
</feature>
<dbReference type="Pfam" id="PF00196">
    <property type="entry name" value="GerE"/>
    <property type="match status" value="1"/>
</dbReference>
<dbReference type="PROSITE" id="PS00622">
    <property type="entry name" value="HTH_LUXR_1"/>
    <property type="match status" value="1"/>
</dbReference>
<dbReference type="GO" id="GO:0006355">
    <property type="term" value="P:regulation of DNA-templated transcription"/>
    <property type="evidence" value="ECO:0007669"/>
    <property type="project" value="InterPro"/>
</dbReference>
<name>A0A917RLW5_9ACTN</name>
<evidence type="ECO:0000256" key="2">
    <source>
        <dbReference type="ARBA" id="ARBA00022840"/>
    </source>
</evidence>
<organism evidence="4 5">
    <name type="scientific">Sphaerisporangium melleum</name>
    <dbReference type="NCBI Taxonomy" id="321316"/>
    <lineage>
        <taxon>Bacteria</taxon>
        <taxon>Bacillati</taxon>
        <taxon>Actinomycetota</taxon>
        <taxon>Actinomycetes</taxon>
        <taxon>Streptosporangiales</taxon>
        <taxon>Streptosporangiaceae</taxon>
        <taxon>Sphaerisporangium</taxon>
    </lineage>
</organism>
<dbReference type="SUPFAM" id="SSF46894">
    <property type="entry name" value="C-terminal effector domain of the bipartite response regulators"/>
    <property type="match status" value="1"/>
</dbReference>
<accession>A0A917RLW5</accession>
<dbReference type="PANTHER" id="PTHR16305:SF35">
    <property type="entry name" value="TRANSCRIPTIONAL ACTIVATOR DOMAIN"/>
    <property type="match status" value="1"/>
</dbReference>
<reference evidence="4" key="1">
    <citation type="journal article" date="2014" name="Int. J. Syst. Evol. Microbiol.">
        <title>Complete genome sequence of Corynebacterium casei LMG S-19264T (=DSM 44701T), isolated from a smear-ripened cheese.</title>
        <authorList>
            <consortium name="US DOE Joint Genome Institute (JGI-PGF)"/>
            <person name="Walter F."/>
            <person name="Albersmeier A."/>
            <person name="Kalinowski J."/>
            <person name="Ruckert C."/>
        </authorList>
    </citation>
    <scope>NUCLEOTIDE SEQUENCE</scope>
    <source>
        <strain evidence="4">JCM 13064</strain>
    </source>
</reference>
<evidence type="ECO:0000256" key="1">
    <source>
        <dbReference type="ARBA" id="ARBA00022741"/>
    </source>
</evidence>
<dbReference type="InterPro" id="IPR036388">
    <property type="entry name" value="WH-like_DNA-bd_sf"/>
</dbReference>
<keyword evidence="2" id="KW-0067">ATP-binding</keyword>